<dbReference type="AlphaFoldDB" id="L0GU36"/>
<dbReference type="Proteomes" id="UP000010816">
    <property type="component" value="Chromosome"/>
</dbReference>
<sequence length="340" mass="38584">MPVDLMVPIGLAVDVLKRLLPTAVTATTVDITGHLRECICVFQREYASYSFGCARRHREFKTAAKDGDSSKMSSAYKVLDDIGWNGLLTLLGTLSEGVQHYFKLTHQAPQLPRVSVYLADDKGFVNNVVMISGNQKKGELKVAEDYTVFKYVIDHGVPYLNNNLPISAIKDDALKHPGLKREEIRSKYKPRWTDKKLLSRWRNNLLRREDRDEDWEKHWSGDGCHEAKYKSHVAVPITFRKHAASRPGMLAELTQVIDLPDDGRSILGFVLVDHISTYYFDDSPADSFRNVDINILYQFADLMSLALLTYLTYTQGSETVNKFLLESGHPAGQWQMEGEI</sequence>
<protein>
    <submittedName>
        <fullName evidence="1">Uncharacterized protein</fullName>
    </submittedName>
</protein>
<proteinExistence type="predicted"/>
<dbReference type="EMBL" id="CP003051">
    <property type="protein sequence ID" value="AGA89332.1"/>
    <property type="molecule type" value="Genomic_DNA"/>
</dbReference>
<organism evidence="1 2">
    <name type="scientific">Thioflavicoccus mobilis 8321</name>
    <dbReference type="NCBI Taxonomy" id="765912"/>
    <lineage>
        <taxon>Bacteria</taxon>
        <taxon>Pseudomonadati</taxon>
        <taxon>Pseudomonadota</taxon>
        <taxon>Gammaproteobacteria</taxon>
        <taxon>Chromatiales</taxon>
        <taxon>Chromatiaceae</taxon>
        <taxon>Thioflavicoccus</taxon>
    </lineage>
</organism>
<dbReference type="OrthoDB" id="9789139at2"/>
<dbReference type="KEGG" id="tmb:Thimo_0474"/>
<reference evidence="1 2" key="1">
    <citation type="submission" date="2011-09" db="EMBL/GenBank/DDBJ databases">
        <title>Complete sequence of chromosome of Thioflavicoccus mobilis 8321.</title>
        <authorList>
            <consortium name="US DOE Joint Genome Institute"/>
            <person name="Lucas S."/>
            <person name="Han J."/>
            <person name="Lapidus A."/>
            <person name="Cheng J.-F."/>
            <person name="Goodwin L."/>
            <person name="Pitluck S."/>
            <person name="Peters L."/>
            <person name="Ovchinnikova G."/>
            <person name="Lu M."/>
            <person name="Detter J.C."/>
            <person name="Han C."/>
            <person name="Tapia R."/>
            <person name="Land M."/>
            <person name="Hauser L."/>
            <person name="Kyrpides N."/>
            <person name="Ivanova N."/>
            <person name="Pagani I."/>
            <person name="Vogl K."/>
            <person name="Liu Z."/>
            <person name="Imhoff J."/>
            <person name="Thiel V."/>
            <person name="Frigaard N.-U."/>
            <person name="Bryant D."/>
            <person name="Woyke T."/>
        </authorList>
    </citation>
    <scope>NUCLEOTIDE SEQUENCE [LARGE SCALE GENOMIC DNA]</scope>
    <source>
        <strain evidence="1 2">8321</strain>
    </source>
</reference>
<keyword evidence="2" id="KW-1185">Reference proteome</keyword>
<accession>L0GU36</accession>
<evidence type="ECO:0000313" key="2">
    <source>
        <dbReference type="Proteomes" id="UP000010816"/>
    </source>
</evidence>
<dbReference type="RefSeq" id="WP_015279480.1">
    <property type="nucleotide sequence ID" value="NC_019940.1"/>
</dbReference>
<name>L0GU36_9GAMM</name>
<evidence type="ECO:0000313" key="1">
    <source>
        <dbReference type="EMBL" id="AGA89332.1"/>
    </source>
</evidence>
<dbReference type="HOGENOM" id="CLU_816205_0_0_6"/>
<gene>
    <name evidence="1" type="ORF">Thimo_0474</name>
</gene>